<sequence>MGFWCEMFAYVAVYGIWFGVLLEELHPILEDCTVILEHLVFRQYFGQTLRDFFATALRLLCFSSLHAQTWAWRDENPVRELYEAF</sequence>
<evidence type="ECO:0000313" key="1">
    <source>
        <dbReference type="EMBL" id="OUZ37263.1"/>
    </source>
</evidence>
<keyword evidence="2" id="KW-1185">Reference proteome</keyword>
<dbReference type="Proteomes" id="UP000196594">
    <property type="component" value="Unassembled WGS sequence"/>
</dbReference>
<accession>A0ABX3ZBP0</accession>
<proteinExistence type="predicted"/>
<protein>
    <recommendedName>
        <fullName evidence="3">Secreted protein</fullName>
    </recommendedName>
</protein>
<name>A0ABX3ZBP0_9BACL</name>
<evidence type="ECO:0008006" key="3">
    <source>
        <dbReference type="Google" id="ProtNLM"/>
    </source>
</evidence>
<reference evidence="1 2" key="1">
    <citation type="journal article" date="2017" name="Int. J. Syst. Evol. Microbiol.">
        <title>Solibacillus kalamii sp. nov., isolated from a high-efficiency particulate arrestance filter system used in the International Space Station.</title>
        <authorList>
            <person name="Checinska Sielaff A."/>
            <person name="Kumar R.M."/>
            <person name="Pal D."/>
            <person name="Mayilraj S."/>
            <person name="Venkateswaran K."/>
        </authorList>
    </citation>
    <scope>NUCLEOTIDE SEQUENCE [LARGE SCALE GENOMIC DNA]</scope>
    <source>
        <strain evidence="1 2">ISSFR-015</strain>
    </source>
</reference>
<dbReference type="EMBL" id="NHNT01000021">
    <property type="protein sequence ID" value="OUZ37263.1"/>
    <property type="molecule type" value="Genomic_DNA"/>
</dbReference>
<evidence type="ECO:0000313" key="2">
    <source>
        <dbReference type="Proteomes" id="UP000196594"/>
    </source>
</evidence>
<gene>
    <name evidence="1" type="ORF">CBM15_18785</name>
</gene>
<comment type="caution">
    <text evidence="1">The sequence shown here is derived from an EMBL/GenBank/DDBJ whole genome shotgun (WGS) entry which is preliminary data.</text>
</comment>
<organism evidence="1 2">
    <name type="scientific">Solibacillus kalamii</name>
    <dbReference type="NCBI Taxonomy" id="1748298"/>
    <lineage>
        <taxon>Bacteria</taxon>
        <taxon>Bacillati</taxon>
        <taxon>Bacillota</taxon>
        <taxon>Bacilli</taxon>
        <taxon>Bacillales</taxon>
        <taxon>Caryophanaceae</taxon>
        <taxon>Solibacillus</taxon>
    </lineage>
</organism>